<evidence type="ECO:0000256" key="4">
    <source>
        <dbReference type="ARBA" id="ARBA00022806"/>
    </source>
</evidence>
<comment type="catalytic activity">
    <reaction evidence="11">
        <text>ATP + H2O = ADP + phosphate + H(+)</text>
        <dbReference type="Rhea" id="RHEA:13065"/>
        <dbReference type="ChEBI" id="CHEBI:15377"/>
        <dbReference type="ChEBI" id="CHEBI:15378"/>
        <dbReference type="ChEBI" id="CHEBI:30616"/>
        <dbReference type="ChEBI" id="CHEBI:43474"/>
        <dbReference type="ChEBI" id="CHEBI:456216"/>
        <dbReference type="EC" id="5.6.2.4"/>
    </reaction>
</comment>
<evidence type="ECO:0000259" key="13">
    <source>
        <dbReference type="PROSITE" id="PS51198"/>
    </source>
</evidence>
<dbReference type="InterPro" id="IPR014016">
    <property type="entry name" value="UvrD-like_ATP-bd"/>
</dbReference>
<evidence type="ECO:0000256" key="2">
    <source>
        <dbReference type="ARBA" id="ARBA00022741"/>
    </source>
</evidence>
<evidence type="ECO:0000256" key="6">
    <source>
        <dbReference type="ARBA" id="ARBA00023125"/>
    </source>
</evidence>
<dbReference type="InterPro" id="IPR014017">
    <property type="entry name" value="DNA_helicase_UvrD-like_C"/>
</dbReference>
<dbReference type="eggNOG" id="COG0210">
    <property type="taxonomic scope" value="Bacteria"/>
</dbReference>
<evidence type="ECO:0000256" key="1">
    <source>
        <dbReference type="ARBA" id="ARBA00009922"/>
    </source>
</evidence>
<keyword evidence="2 12" id="KW-0547">Nucleotide-binding</keyword>
<evidence type="ECO:0000256" key="12">
    <source>
        <dbReference type="PROSITE-ProRule" id="PRU00560"/>
    </source>
</evidence>
<dbReference type="GO" id="GO:0033202">
    <property type="term" value="C:DNA helicase complex"/>
    <property type="evidence" value="ECO:0007669"/>
    <property type="project" value="TreeGrafter"/>
</dbReference>
<dbReference type="SUPFAM" id="SSF52540">
    <property type="entry name" value="P-loop containing nucleoside triphosphate hydrolases"/>
    <property type="match status" value="1"/>
</dbReference>
<organism evidence="15 16">
    <name type="scientific">Campylobacter jejuni subsp. jejuni serotype O:23/36 (strain 81-176)</name>
    <dbReference type="NCBI Taxonomy" id="354242"/>
    <lineage>
        <taxon>Bacteria</taxon>
        <taxon>Pseudomonadati</taxon>
        <taxon>Campylobacterota</taxon>
        <taxon>Epsilonproteobacteria</taxon>
        <taxon>Campylobacterales</taxon>
        <taxon>Campylobacteraceae</taxon>
        <taxon>Campylobacter</taxon>
    </lineage>
</organism>
<dbReference type="KEGG" id="cjj:CJJ81176_1119"/>
<dbReference type="InterPro" id="IPR013986">
    <property type="entry name" value="DExx_box_DNA_helicase_dom_sf"/>
</dbReference>
<evidence type="ECO:0000259" key="14">
    <source>
        <dbReference type="PROSITE" id="PS51217"/>
    </source>
</evidence>
<evidence type="ECO:0000256" key="11">
    <source>
        <dbReference type="ARBA" id="ARBA00048988"/>
    </source>
</evidence>
<dbReference type="InterPro" id="IPR027417">
    <property type="entry name" value="P-loop_NTPase"/>
</dbReference>
<evidence type="ECO:0000256" key="3">
    <source>
        <dbReference type="ARBA" id="ARBA00022801"/>
    </source>
</evidence>
<dbReference type="GO" id="GO:0005524">
    <property type="term" value="F:ATP binding"/>
    <property type="evidence" value="ECO:0007669"/>
    <property type="project" value="UniProtKB-UniRule"/>
</dbReference>
<keyword evidence="6" id="KW-0238">DNA-binding</keyword>
<feature type="domain" description="UvrD-like helicase C-terminal" evidence="14">
    <location>
        <begin position="289"/>
        <end position="558"/>
    </location>
</feature>
<dbReference type="HOGENOM" id="CLU_004585_5_2_7"/>
<reference evidence="16" key="1">
    <citation type="submission" date="2006-12" db="EMBL/GenBank/DDBJ databases">
        <authorList>
            <person name="Fouts D.E."/>
            <person name="Nelson K.E."/>
            <person name="Sebastian Y."/>
        </authorList>
    </citation>
    <scope>NUCLEOTIDE SEQUENCE [LARGE SCALE GENOMIC DNA]</scope>
    <source>
        <strain evidence="16">81-176</strain>
    </source>
</reference>
<dbReference type="PROSITE" id="PS51217">
    <property type="entry name" value="UVRD_HELICASE_CTER"/>
    <property type="match status" value="1"/>
</dbReference>
<dbReference type="Pfam" id="PF00580">
    <property type="entry name" value="UvrD-helicase"/>
    <property type="match status" value="1"/>
</dbReference>
<keyword evidence="5 12" id="KW-0067">ATP-binding</keyword>
<keyword evidence="7" id="KW-0413">Isomerase</keyword>
<dbReference type="Gene3D" id="1.10.486.10">
    <property type="entry name" value="PCRA, domain 4"/>
    <property type="match status" value="1"/>
</dbReference>
<dbReference type="GO" id="GO:0016887">
    <property type="term" value="F:ATP hydrolysis activity"/>
    <property type="evidence" value="ECO:0007669"/>
    <property type="project" value="RHEA"/>
</dbReference>
<evidence type="ECO:0000256" key="5">
    <source>
        <dbReference type="ARBA" id="ARBA00022840"/>
    </source>
</evidence>
<dbReference type="Pfam" id="PF21196">
    <property type="entry name" value="PcrA_UvrD_tudor"/>
    <property type="match status" value="1"/>
</dbReference>
<dbReference type="Pfam" id="PF13361">
    <property type="entry name" value="UvrD_C"/>
    <property type="match status" value="1"/>
</dbReference>
<dbReference type="GO" id="GO:0000725">
    <property type="term" value="P:recombinational repair"/>
    <property type="evidence" value="ECO:0007669"/>
    <property type="project" value="TreeGrafter"/>
</dbReference>
<proteinExistence type="inferred from homology"/>
<evidence type="ECO:0000256" key="7">
    <source>
        <dbReference type="ARBA" id="ARBA00023235"/>
    </source>
</evidence>
<dbReference type="Gene3D" id="3.40.50.300">
    <property type="entry name" value="P-loop containing nucleotide triphosphate hydrolases"/>
    <property type="match status" value="2"/>
</dbReference>
<evidence type="ECO:0000313" key="15">
    <source>
        <dbReference type="EMBL" id="EAQ72172.1"/>
    </source>
</evidence>
<keyword evidence="3 12" id="KW-0378">Hydrolase</keyword>
<dbReference type="EC" id="5.6.2.4" evidence="9"/>
<feature type="binding site" evidence="12">
    <location>
        <begin position="26"/>
        <end position="33"/>
    </location>
    <ligand>
        <name>ATP</name>
        <dbReference type="ChEBI" id="CHEBI:30616"/>
    </ligand>
</feature>
<dbReference type="GO" id="GO:0003677">
    <property type="term" value="F:DNA binding"/>
    <property type="evidence" value="ECO:0007669"/>
    <property type="project" value="UniProtKB-KW"/>
</dbReference>
<dbReference type="PANTHER" id="PTHR11070:SF2">
    <property type="entry name" value="ATP-DEPENDENT DNA HELICASE SRS2"/>
    <property type="match status" value="1"/>
</dbReference>
<comment type="catalytic activity">
    <reaction evidence="8">
        <text>Couples ATP hydrolysis with the unwinding of duplex DNA by translocating in the 3'-5' direction.</text>
        <dbReference type="EC" id="5.6.2.4"/>
    </reaction>
</comment>
<dbReference type="EMBL" id="CP000538">
    <property type="protein sequence ID" value="EAQ72172.1"/>
    <property type="molecule type" value="Genomic_DNA"/>
</dbReference>
<dbReference type="CDD" id="cd17932">
    <property type="entry name" value="DEXQc_UvrD"/>
    <property type="match status" value="1"/>
</dbReference>
<dbReference type="GO" id="GO:0005829">
    <property type="term" value="C:cytosol"/>
    <property type="evidence" value="ECO:0007669"/>
    <property type="project" value="TreeGrafter"/>
</dbReference>
<dbReference type="AlphaFoldDB" id="A0A0H3PH62"/>
<dbReference type="Gene3D" id="1.10.10.160">
    <property type="match status" value="1"/>
</dbReference>
<evidence type="ECO:0000256" key="9">
    <source>
        <dbReference type="ARBA" id="ARBA00034808"/>
    </source>
</evidence>
<evidence type="ECO:0000256" key="10">
    <source>
        <dbReference type="ARBA" id="ARBA00034923"/>
    </source>
</evidence>
<gene>
    <name evidence="15" type="ordered locus">CJJ81176_1119</name>
</gene>
<dbReference type="PROSITE" id="PS51198">
    <property type="entry name" value="UVRD_HELICASE_ATP_BIND"/>
    <property type="match status" value="1"/>
</dbReference>
<dbReference type="RefSeq" id="WP_002869042.1">
    <property type="nucleotide sequence ID" value="NC_008787.1"/>
</dbReference>
<name>A0A0H3PH62_CAMJJ</name>
<dbReference type="PANTHER" id="PTHR11070">
    <property type="entry name" value="UVRD / RECB / PCRA DNA HELICASE FAMILY MEMBER"/>
    <property type="match status" value="1"/>
</dbReference>
<accession>A0A0H3PH62</accession>
<sequence>MNLFEDLNDSQKQAVSHIDGAMLILAGAGSGKTKTITTRLAYLIGEVGIPSHNTLTLTFTNKAANVMRHRALNFLQGNHNPLLCTFHKFGLLFLKLHFERLERKNSFIVIDTDDTKKIIKDLIHDKNKDNVYDIIQYISYCKNEGKRVSNVFEDLNLLKEHNFEKYQNEYKFANYYRAYEEYLLKQNFVDFDDLLLLSNLILENDINFAKEQSLLYNYITVDEYQDTNTLQYKILKNLCCMHENITVVGDDDQSIYSWRGAKIENILNFQNDFKNVKLVKLEQNYRSVGTILQAANNLISHNEQRLGKTLICTKDTGENIKILKNENEKDEGLYIAQEVKKLLNSGVEAKEIAILFRVNALSRAIEEAFMKKQISYKLLSGMRFYERLEIKDLISYLRLILNPSDDLSFKRIINRPKRSIGEKALKNLEEYAKKRQISLFDALCESDGGVGILTTKKAQNEANIFIQNIHTLKSYDNAKKVFDNIEELFKIKDYFSEQDDGDERIRNLDEFYANLREKLKEDPEASLEDLLSEISLLSDQDNLDEECVCLMSIHASKGLEFDYVFIIGFDEGFFPLNSEENLEEERRLAYVAITRAKKLLTISVANSRFYHGSRANINPSRFLEESKLINEKSKNQNIQKTSFCKGDLVKHKIFGIGRVVEVNKSGKEEKLNINFGGIMRVIMASFVEKAV</sequence>
<comment type="similarity">
    <text evidence="1">Belongs to the helicase family. UvrD subfamily.</text>
</comment>
<protein>
    <recommendedName>
        <fullName evidence="9">DNA 3'-5' helicase</fullName>
        <ecNumber evidence="9">5.6.2.4</ecNumber>
    </recommendedName>
    <alternativeName>
        <fullName evidence="10">DNA 3'-5' helicase II</fullName>
    </alternativeName>
</protein>
<dbReference type="Proteomes" id="UP000000646">
    <property type="component" value="Chromosome"/>
</dbReference>
<dbReference type="InterPro" id="IPR000212">
    <property type="entry name" value="DNA_helicase_UvrD/REP"/>
</dbReference>
<dbReference type="GO" id="GO:0043138">
    <property type="term" value="F:3'-5' DNA helicase activity"/>
    <property type="evidence" value="ECO:0007669"/>
    <property type="project" value="UniProtKB-EC"/>
</dbReference>
<feature type="domain" description="UvrD-like helicase ATP-binding" evidence="13">
    <location>
        <begin position="5"/>
        <end position="288"/>
    </location>
</feature>
<keyword evidence="4 12" id="KW-0347">Helicase</keyword>
<evidence type="ECO:0000313" key="16">
    <source>
        <dbReference type="Proteomes" id="UP000000646"/>
    </source>
</evidence>
<evidence type="ECO:0000256" key="8">
    <source>
        <dbReference type="ARBA" id="ARBA00034617"/>
    </source>
</evidence>